<feature type="compositionally biased region" description="Low complexity" evidence="1">
    <location>
        <begin position="289"/>
        <end position="298"/>
    </location>
</feature>
<keyword evidence="4" id="KW-1185">Reference proteome</keyword>
<dbReference type="Pfam" id="PF14771">
    <property type="entry name" value="DUF4476"/>
    <property type="match status" value="1"/>
</dbReference>
<accession>A0A9Q5GUN1</accession>
<evidence type="ECO:0000256" key="1">
    <source>
        <dbReference type="SAM" id="MobiDB-lite"/>
    </source>
</evidence>
<feature type="region of interest" description="Disordered" evidence="1">
    <location>
        <begin position="141"/>
        <end position="332"/>
    </location>
</feature>
<dbReference type="EMBL" id="RIAR02000001">
    <property type="protein sequence ID" value="NSL90051.1"/>
    <property type="molecule type" value="Genomic_DNA"/>
</dbReference>
<reference evidence="3" key="1">
    <citation type="submission" date="2020-05" db="EMBL/GenBank/DDBJ databases">
        <title>Chitinophaga laudate sp. nov., isolated from a tropical peat swamp.</title>
        <authorList>
            <person name="Goh C.B.S."/>
            <person name="Lee M.S."/>
            <person name="Parimannan S."/>
            <person name="Pasbakhsh P."/>
            <person name="Yule C.M."/>
            <person name="Rajandas H."/>
            <person name="Loke S."/>
            <person name="Croft L."/>
            <person name="Tan J.B.L."/>
        </authorList>
    </citation>
    <scope>NUCLEOTIDE SEQUENCE</scope>
    <source>
        <strain evidence="3">Mgbs1</strain>
    </source>
</reference>
<proteinExistence type="predicted"/>
<dbReference type="InterPro" id="IPR028011">
    <property type="entry name" value="DUF4476"/>
</dbReference>
<feature type="compositionally biased region" description="Low complexity" evidence="1">
    <location>
        <begin position="229"/>
        <end position="253"/>
    </location>
</feature>
<name>A0A9Q5GUN1_9BACT</name>
<comment type="caution">
    <text evidence="3">The sequence shown here is derived from an EMBL/GenBank/DDBJ whole genome shotgun (WGS) entry which is preliminary data.</text>
</comment>
<dbReference type="Proteomes" id="UP000281028">
    <property type="component" value="Unassembled WGS sequence"/>
</dbReference>
<feature type="domain" description="DUF4476" evidence="2">
    <location>
        <begin position="351"/>
        <end position="437"/>
    </location>
</feature>
<feature type="compositionally biased region" description="Basic and acidic residues" evidence="1">
    <location>
        <begin position="195"/>
        <end position="204"/>
    </location>
</feature>
<protein>
    <submittedName>
        <fullName evidence="3">DUF4476 domain-containing protein</fullName>
    </submittedName>
</protein>
<feature type="compositionally biased region" description="Low complexity" evidence="1">
    <location>
        <begin position="312"/>
        <end position="328"/>
    </location>
</feature>
<sequence length="440" mass="47877">MLSSSEKGYIILPRLEAGTVPVTIGFARNEGPEQKFYLRISNSDQGFLLKKNTLYNLQSFREIKADNGDGTALAAAQEPEVPAANTEDTARKEMMGNLQKDLETTFAGNSAATVTGPAKAATPKNSNSFSSALDKVVVTGDDRDEPQPVAATEGKQLPAKKQRVEKAPLSEEEKALLNEVLAEESRTAASEAATEEVKESAREAKRQKKQKKREGSPDFIEFQDDSAHPANTSVPAPVPAAVTPAPVTDLPVAEAEEAPARSKKKKRKLFDDTEHPNNIITDSSGYGIAPAAEAAAPAGSKRKKKRNEAADEAATTAMPAATPAVEADAAVEKKRPDTRLINSDCGNIMDDATFRKVLRKFVAAKSEDGMIDVFLRQTRNYCLETSQIKTLVQLLTTDDNRYRLLDQAYSKTYDTEKYGSLESLLGDSYFKGRFKAMLHK</sequence>
<dbReference type="AlphaFoldDB" id="A0A9Q5GUN1"/>
<organism evidence="3 4">
    <name type="scientific">Chitinophaga solisilvae</name>
    <dbReference type="NCBI Taxonomy" id="1233460"/>
    <lineage>
        <taxon>Bacteria</taxon>
        <taxon>Pseudomonadati</taxon>
        <taxon>Bacteroidota</taxon>
        <taxon>Chitinophagia</taxon>
        <taxon>Chitinophagales</taxon>
        <taxon>Chitinophagaceae</taxon>
        <taxon>Chitinophaga</taxon>
    </lineage>
</organism>
<evidence type="ECO:0000259" key="2">
    <source>
        <dbReference type="Pfam" id="PF14771"/>
    </source>
</evidence>
<gene>
    <name evidence="3" type="ORF">ECE50_024650</name>
</gene>
<evidence type="ECO:0000313" key="4">
    <source>
        <dbReference type="Proteomes" id="UP000281028"/>
    </source>
</evidence>
<evidence type="ECO:0000313" key="3">
    <source>
        <dbReference type="EMBL" id="NSL90051.1"/>
    </source>
</evidence>
<feature type="compositionally biased region" description="Basic and acidic residues" evidence="1">
    <location>
        <begin position="162"/>
        <end position="176"/>
    </location>
</feature>